<dbReference type="SUPFAM" id="SSF88723">
    <property type="entry name" value="PIN domain-like"/>
    <property type="match status" value="1"/>
</dbReference>
<sequence>MGVQGLTPFLQKTFPDLIQQLPDRLRALAGKKIVIDGTLITQRLHFAQAPHPYRHIIGWYRIAREVEDSGVSAICVFDGKERNAAKAREVQRRREARRLASSRGTLENDRFKRLQGLKSALSNLHGLDVVERQGVSALLQRIESENPVEEPLEFFQEQRSFTRASEVPQENNLQTVTRKELPPSPSTPLHTELLISEIINDDGPSIQRPRIPISPTVINIQDREFPTALEPLPSSISQDLTDDVQTQLASLYLSYKDSVSKLASLPTPLESEIPEAEEAAVEQVMTKTQYQLAIDEGELWQNLTISPCALPDLLNDDKIFVESLDTLMEKSCLMSESYQRRINVPTAQTYDECKEILQAMGVPCVESTGAFEAEALAASIVLNGLADYVVSEDTDVLIYEAPMIRNISNRKEPLTMVSGANVRTTLELTRESFIDFALLLGTDFSQRIKNVGPARAYRFIKEYGTIERIIEAQTKYPPKISTNAYLDQVKTARRVFRTLPPVPQLELLHQDKKDEASINLIFERYGLGRYLMATDDWDYEEALAGNYFDDNPSVL</sequence>
<dbReference type="GO" id="GO:0017108">
    <property type="term" value="F:5'-flap endonuclease activity"/>
    <property type="evidence" value="ECO:0007669"/>
    <property type="project" value="TreeGrafter"/>
</dbReference>
<dbReference type="SMART" id="SM00279">
    <property type="entry name" value="HhH2"/>
    <property type="match status" value="1"/>
</dbReference>
<dbReference type="PRINTS" id="PR00853">
    <property type="entry name" value="XPGRADSUPER"/>
</dbReference>
<dbReference type="HOGENOM" id="CLU_021984_0_0_1"/>
<reference evidence="10 11" key="1">
    <citation type="submission" date="2014-04" db="EMBL/GenBank/DDBJ databases">
        <authorList>
            <consortium name="DOE Joint Genome Institute"/>
            <person name="Kuo A."/>
            <person name="Kohler A."/>
            <person name="Nagy L.G."/>
            <person name="Floudas D."/>
            <person name="Copeland A."/>
            <person name="Barry K.W."/>
            <person name="Cichocki N."/>
            <person name="Veneault-Fourrey C."/>
            <person name="LaButti K."/>
            <person name="Lindquist E.A."/>
            <person name="Lipzen A."/>
            <person name="Lundell T."/>
            <person name="Morin E."/>
            <person name="Murat C."/>
            <person name="Sun H."/>
            <person name="Tunlid A."/>
            <person name="Henrissat B."/>
            <person name="Grigoriev I.V."/>
            <person name="Hibbett D.S."/>
            <person name="Martin F."/>
            <person name="Nordberg H.P."/>
            <person name="Cantor M.N."/>
            <person name="Hua S.X."/>
        </authorList>
    </citation>
    <scope>NUCLEOTIDE SEQUENCE [LARGE SCALE GENOMIC DNA]</scope>
    <source>
        <strain evidence="10 11">LaAM-08-1</strain>
    </source>
</reference>
<keyword evidence="11" id="KW-1185">Reference proteome</keyword>
<dbReference type="InterPro" id="IPR008918">
    <property type="entry name" value="HhH2"/>
</dbReference>
<dbReference type="SUPFAM" id="SSF47807">
    <property type="entry name" value="5' to 3' exonuclease, C-terminal subdomain"/>
    <property type="match status" value="1"/>
</dbReference>
<protein>
    <recommendedName>
        <fullName evidence="12">PIN domain-like protein</fullName>
    </recommendedName>
</protein>
<organism evidence="10 11">
    <name type="scientific">Laccaria amethystina LaAM-08-1</name>
    <dbReference type="NCBI Taxonomy" id="1095629"/>
    <lineage>
        <taxon>Eukaryota</taxon>
        <taxon>Fungi</taxon>
        <taxon>Dikarya</taxon>
        <taxon>Basidiomycota</taxon>
        <taxon>Agaricomycotina</taxon>
        <taxon>Agaricomycetes</taxon>
        <taxon>Agaricomycetidae</taxon>
        <taxon>Agaricales</taxon>
        <taxon>Agaricineae</taxon>
        <taxon>Hydnangiaceae</taxon>
        <taxon>Laccaria</taxon>
    </lineage>
</organism>
<dbReference type="InterPro" id="IPR036279">
    <property type="entry name" value="5-3_exonuclease_C_sf"/>
</dbReference>
<dbReference type="Proteomes" id="UP000054477">
    <property type="component" value="Unassembled WGS sequence"/>
</dbReference>
<dbReference type="InterPro" id="IPR006085">
    <property type="entry name" value="XPG_DNA_repair_N"/>
</dbReference>
<dbReference type="GO" id="GO:0046872">
    <property type="term" value="F:metal ion binding"/>
    <property type="evidence" value="ECO:0007669"/>
    <property type="project" value="UniProtKB-KW"/>
</dbReference>
<evidence type="ECO:0000256" key="2">
    <source>
        <dbReference type="ARBA" id="ARBA00022722"/>
    </source>
</evidence>
<keyword evidence="4" id="KW-0255">Endonuclease</keyword>
<dbReference type="Pfam" id="PF00867">
    <property type="entry name" value="XPG_I"/>
    <property type="match status" value="1"/>
</dbReference>
<evidence type="ECO:0000256" key="3">
    <source>
        <dbReference type="ARBA" id="ARBA00022723"/>
    </source>
</evidence>
<keyword evidence="2" id="KW-0540">Nuclease</keyword>
<dbReference type="SMART" id="SM00485">
    <property type="entry name" value="XPGN"/>
    <property type="match status" value="1"/>
</dbReference>
<proteinExistence type="predicted"/>
<evidence type="ECO:0008006" key="12">
    <source>
        <dbReference type="Google" id="ProtNLM"/>
    </source>
</evidence>
<dbReference type="InterPro" id="IPR006086">
    <property type="entry name" value="XPG-I_dom"/>
</dbReference>
<evidence type="ECO:0000256" key="6">
    <source>
        <dbReference type="ARBA" id="ARBA00022842"/>
    </source>
</evidence>
<dbReference type="InterPro" id="IPR029060">
    <property type="entry name" value="PIN-like_dom_sf"/>
</dbReference>
<evidence type="ECO:0000256" key="5">
    <source>
        <dbReference type="ARBA" id="ARBA00022801"/>
    </source>
</evidence>
<reference evidence="11" key="2">
    <citation type="submission" date="2015-01" db="EMBL/GenBank/DDBJ databases">
        <title>Evolutionary Origins and Diversification of the Mycorrhizal Mutualists.</title>
        <authorList>
            <consortium name="DOE Joint Genome Institute"/>
            <consortium name="Mycorrhizal Genomics Consortium"/>
            <person name="Kohler A."/>
            <person name="Kuo A."/>
            <person name="Nagy L.G."/>
            <person name="Floudas D."/>
            <person name="Copeland A."/>
            <person name="Barry K.W."/>
            <person name="Cichocki N."/>
            <person name="Veneault-Fourrey C."/>
            <person name="LaButti K."/>
            <person name="Lindquist E.A."/>
            <person name="Lipzen A."/>
            <person name="Lundell T."/>
            <person name="Morin E."/>
            <person name="Murat C."/>
            <person name="Riley R."/>
            <person name="Ohm R."/>
            <person name="Sun H."/>
            <person name="Tunlid A."/>
            <person name="Henrissat B."/>
            <person name="Grigoriev I.V."/>
            <person name="Hibbett D.S."/>
            <person name="Martin F."/>
        </authorList>
    </citation>
    <scope>NUCLEOTIDE SEQUENCE [LARGE SCALE GENOMIC DNA]</scope>
    <source>
        <strain evidence="11">LaAM-08-1</strain>
    </source>
</reference>
<dbReference type="GO" id="GO:0006281">
    <property type="term" value="P:DNA repair"/>
    <property type="evidence" value="ECO:0007669"/>
    <property type="project" value="UniProtKB-ARBA"/>
</dbReference>
<keyword evidence="3" id="KW-0479">Metal-binding</keyword>
<dbReference type="EMBL" id="KN838636">
    <property type="protein sequence ID" value="KIJ99918.1"/>
    <property type="molecule type" value="Genomic_DNA"/>
</dbReference>
<dbReference type="PANTHER" id="PTHR11081:SF9">
    <property type="entry name" value="FLAP ENDONUCLEASE 1"/>
    <property type="match status" value="1"/>
</dbReference>
<accession>A0A0C9XE84</accession>
<evidence type="ECO:0000256" key="1">
    <source>
        <dbReference type="ARBA" id="ARBA00001946"/>
    </source>
</evidence>
<dbReference type="AlphaFoldDB" id="A0A0C9XE84"/>
<feature type="region of interest" description="Disordered" evidence="7">
    <location>
        <begin position="163"/>
        <end position="187"/>
    </location>
</feature>
<keyword evidence="6" id="KW-0460">Magnesium</keyword>
<dbReference type="Gene3D" id="1.10.150.20">
    <property type="entry name" value="5' to 3' exonuclease, C-terminal subdomain"/>
    <property type="match status" value="1"/>
</dbReference>
<dbReference type="Pfam" id="PF00752">
    <property type="entry name" value="XPG_N"/>
    <property type="match status" value="1"/>
</dbReference>
<gene>
    <name evidence="10" type="ORF">K443DRAFT_101373</name>
</gene>
<dbReference type="OrthoDB" id="31113at2759"/>
<evidence type="ECO:0000259" key="8">
    <source>
        <dbReference type="SMART" id="SM00484"/>
    </source>
</evidence>
<dbReference type="InterPro" id="IPR006084">
    <property type="entry name" value="XPG/Rad2"/>
</dbReference>
<evidence type="ECO:0000256" key="4">
    <source>
        <dbReference type="ARBA" id="ARBA00022759"/>
    </source>
</evidence>
<comment type="cofactor">
    <cofactor evidence="1">
        <name>Mg(2+)</name>
        <dbReference type="ChEBI" id="CHEBI:18420"/>
    </cofactor>
</comment>
<feature type="compositionally biased region" description="Polar residues" evidence="7">
    <location>
        <begin position="163"/>
        <end position="176"/>
    </location>
</feature>
<dbReference type="SMART" id="SM00484">
    <property type="entry name" value="XPGI"/>
    <property type="match status" value="1"/>
</dbReference>
<dbReference type="Gene3D" id="3.40.50.1010">
    <property type="entry name" value="5'-nuclease"/>
    <property type="match status" value="2"/>
</dbReference>
<keyword evidence="5" id="KW-0378">Hydrolase</keyword>
<evidence type="ECO:0000313" key="11">
    <source>
        <dbReference type="Proteomes" id="UP000054477"/>
    </source>
</evidence>
<evidence type="ECO:0000259" key="9">
    <source>
        <dbReference type="SMART" id="SM00485"/>
    </source>
</evidence>
<evidence type="ECO:0000313" key="10">
    <source>
        <dbReference type="EMBL" id="KIJ99918.1"/>
    </source>
</evidence>
<name>A0A0C9XE84_9AGAR</name>
<feature type="domain" description="XPG N-terminal" evidence="9">
    <location>
        <begin position="1"/>
        <end position="100"/>
    </location>
</feature>
<dbReference type="PANTHER" id="PTHR11081">
    <property type="entry name" value="FLAP ENDONUCLEASE FAMILY MEMBER"/>
    <property type="match status" value="1"/>
</dbReference>
<evidence type="ECO:0000256" key="7">
    <source>
        <dbReference type="SAM" id="MobiDB-lite"/>
    </source>
</evidence>
<dbReference type="STRING" id="1095629.A0A0C9XE84"/>
<feature type="domain" description="XPG-I" evidence="8">
    <location>
        <begin position="358"/>
        <end position="428"/>
    </location>
</feature>
<dbReference type="GO" id="GO:0003677">
    <property type="term" value="F:DNA binding"/>
    <property type="evidence" value="ECO:0007669"/>
    <property type="project" value="InterPro"/>
</dbReference>